<organism evidence="2">
    <name type="scientific">Cladocopium goreaui</name>
    <dbReference type="NCBI Taxonomy" id="2562237"/>
    <lineage>
        <taxon>Eukaryota</taxon>
        <taxon>Sar</taxon>
        <taxon>Alveolata</taxon>
        <taxon>Dinophyceae</taxon>
        <taxon>Suessiales</taxon>
        <taxon>Symbiodiniaceae</taxon>
        <taxon>Cladocopium</taxon>
    </lineage>
</organism>
<gene>
    <name evidence="2" type="ORF">C1SCF055_LOCUS43162</name>
</gene>
<feature type="compositionally biased region" description="Low complexity" evidence="1">
    <location>
        <begin position="1830"/>
        <end position="1848"/>
    </location>
</feature>
<feature type="region of interest" description="Disordered" evidence="1">
    <location>
        <begin position="812"/>
        <end position="843"/>
    </location>
</feature>
<feature type="compositionally biased region" description="Polar residues" evidence="1">
    <location>
        <begin position="573"/>
        <end position="588"/>
    </location>
</feature>
<feature type="region of interest" description="Disordered" evidence="1">
    <location>
        <begin position="713"/>
        <end position="778"/>
    </location>
</feature>
<dbReference type="EMBL" id="CAMXCT020006703">
    <property type="protein sequence ID" value="CAL1171985.1"/>
    <property type="molecule type" value="Genomic_DNA"/>
</dbReference>
<accession>A0A9P1M4Q1</accession>
<evidence type="ECO:0000313" key="3">
    <source>
        <dbReference type="EMBL" id="CAL1171985.1"/>
    </source>
</evidence>
<name>A0A9P1M4Q1_9DINO</name>
<feature type="non-terminal residue" evidence="2">
    <location>
        <position position="1"/>
    </location>
</feature>
<feature type="compositionally biased region" description="Basic and acidic residues" evidence="1">
    <location>
        <begin position="758"/>
        <end position="772"/>
    </location>
</feature>
<feature type="region of interest" description="Disordered" evidence="1">
    <location>
        <begin position="612"/>
        <end position="670"/>
    </location>
</feature>
<feature type="compositionally biased region" description="Low complexity" evidence="1">
    <location>
        <begin position="1149"/>
        <end position="1158"/>
    </location>
</feature>
<feature type="region of interest" description="Disordered" evidence="1">
    <location>
        <begin position="1688"/>
        <end position="1707"/>
    </location>
</feature>
<feature type="region of interest" description="Disordered" evidence="1">
    <location>
        <begin position="1756"/>
        <end position="1863"/>
    </location>
</feature>
<feature type="compositionally biased region" description="Low complexity" evidence="1">
    <location>
        <begin position="638"/>
        <end position="647"/>
    </location>
</feature>
<evidence type="ECO:0000256" key="1">
    <source>
        <dbReference type="SAM" id="MobiDB-lite"/>
    </source>
</evidence>
<dbReference type="PANTHER" id="PTHR12460">
    <property type="entry name" value="CYCLIN-DEPENDENT KINASE INHIBITOR-RELATED PROTEIN"/>
    <property type="match status" value="1"/>
</dbReference>
<feature type="compositionally biased region" description="Polar residues" evidence="1">
    <location>
        <begin position="418"/>
        <end position="428"/>
    </location>
</feature>
<feature type="compositionally biased region" description="Basic and acidic residues" evidence="1">
    <location>
        <begin position="1159"/>
        <end position="1173"/>
    </location>
</feature>
<comment type="caution">
    <text evidence="2">The sequence shown here is derived from an EMBL/GenBank/DDBJ whole genome shotgun (WGS) entry which is preliminary data.</text>
</comment>
<feature type="region of interest" description="Disordered" evidence="1">
    <location>
        <begin position="390"/>
        <end position="428"/>
    </location>
</feature>
<dbReference type="EMBL" id="CAMXCT010006703">
    <property type="protein sequence ID" value="CAI4018610.1"/>
    <property type="molecule type" value="Genomic_DNA"/>
</dbReference>
<reference evidence="2" key="1">
    <citation type="submission" date="2022-10" db="EMBL/GenBank/DDBJ databases">
        <authorList>
            <person name="Chen Y."/>
            <person name="Dougan E. K."/>
            <person name="Chan C."/>
            <person name="Rhodes N."/>
            <person name="Thang M."/>
        </authorList>
    </citation>
    <scope>NUCLEOTIDE SEQUENCE</scope>
</reference>
<protein>
    <submittedName>
        <fullName evidence="2">Uncharacterized protein</fullName>
    </submittedName>
</protein>
<feature type="region of interest" description="Disordered" evidence="1">
    <location>
        <begin position="1142"/>
        <end position="1192"/>
    </location>
</feature>
<feature type="compositionally biased region" description="Low complexity" evidence="1">
    <location>
        <begin position="1780"/>
        <end position="1798"/>
    </location>
</feature>
<sequence>RYSTVVSKFEKAIKVPVAVVNGHLQCGRCPALFYVPWFAAFVQWLQQQLAAEQQLERHLCLCAPDASHSDLDFDNVPQILLLRFTSLLASVGTPKVSNTFIGELIGMLLVMGSDGSLATGYNLLRTATQHLLGILPQCVSSILLNRDETEKGKVVDRALIEQIVRNFSEDREESGQRKLEDALEKRGVSRKFAGTVYKAGVAGKDFPTMLASGAKADLTNPGMAVIENVIYATALNKDTCVAHYDFVTLLEEVQHKLRRDLPLGPSALLIGSPADIQEDTTLLGSSRLHLRQCSPAQLATLTPTQLLNQNEQARLQHYGRLWSQEPACSWQDLVVHLGDDPRKSREALGNAQHVANVGVFAACALASTVYPGADGAGWYPGIAPPMPSNPFGTVPGTAPAKASGSDNGKKRPCKQPAETVQSRKARATTSNTITAKSMDGLEEDRLNQILTALEGTQFNGYVLNSMGLTRDDKVDLIGKLTGQYGDAKPITKAGDRLVTELCNEYRRRVGEGTAPATIQASRLLQECRAERLHMQEMLKHVQLSMRPFLTNGVEAKWVSDLITLPVATPPPREQQQALPAQTASSPAPQTQALEIQQAQQVPLQRQQQPCTVPLFPQTTAPPANTGPPQHHGMGLQGPPLEAVTAPAAPAPTPAAAGYQEEQARKNAHEQQIAYLKQQQEQQRQQIEQQQQALQQTEAERQRVEGLLLQELKSKSLPPPAPPAAPTPAGAFSKSGWPYGGIGKGPGGHDGDDSPPPDCADKTPTKQKDDQVVRKAVLPPNPQQDWEILCEEQDYYLSSENLQISVWDSLGTATLPLPGPEQSDDPGAAGAEPSRALARQPSIPASPSAALARAAVPVAAPPCPQHLASLNIDGVEATPAELAECWIKPQQVAKAKVLSGMPLRSDPDINREMLAEAKLTQTISAKAEARTLKYEPLKYIQALENALVRGAGLSLDQHVPCPVSPHEVGASGSLENKGAIIFVSDQEGKQVKWINILLYKLKLRGKYRPEYVHRVHNDGQLSVKHLGLQGVLASTRLLMSSNKKPWQSGEFGHDLAAIAHMWLDNNAPDSSEFEECADELKRDKEVFALMTNTDLHEFGNTWPLQVKLSRFFDWAAKWRRFEKSWAFLKRVYKSWQDLRGNQKGQLPSYDDAQQDQNPDQDLKNQDKGADEKNETGAGPEEDDAPQVASRGRAKKQQDKLFSVLKQMQKTRHTLDICTDLLWDPNLKSYAQMIYHAQHTLMMEYYDFLEVLKNQEETRRFLANMSNRHWAATVQAVLAKLSSHEALHDIKIDIARVDSDDAQNTIQNYSNLFFDLIVRTAAHRAWSCLTVSDVAPEQWNGVLSSIPAESQHAFKIMKADAEVVAQARTSLAAGGHPEQKDLWTHGKATSWNPEVIYQHLHRLASFIPSTKESLEDCIGDLGDHTKRDQKGAGSMKESEERLFFYHCVSKRLSNVPFLGLMEGDLVNSEARSFSANRVLVFGEDMRIKGDVTTTIKAFCRKGDIAESKDVRPSGQPADFRSVSAMMALRQRDDLLACADGELITAEEATGLKVTRFEEKQVGTKSRLMALIRAHFPDLGDEDWAGMLARLLETSKSKGKVVETAALGEVLHELEGTDDSKLFEQLRERLTTQKHEELILERLKGVGREKSSMTTPTPLKRLQPPIKGAYLVWQPSASAFQGYYPKDLTEKQMKDPKTKKQFSTNRTYGPERSQEDALCLVVRYLWDKHKAFGRDCAQKPTNFQVKKALEQAVQIMSGTVEDEDAPEPTEHDQAGGKGDLGELAEPAASDAAAVEAPPGEAAQEDSPSSQRGGGNHDDEEGDVHMTSPPPSPSGSNVGSSDSSSSSGSSSGSDDDEQGGSGEPSAP</sequence>
<feature type="compositionally biased region" description="Pro residues" evidence="1">
    <location>
        <begin position="716"/>
        <end position="725"/>
    </location>
</feature>
<dbReference type="PANTHER" id="PTHR12460:SF38">
    <property type="entry name" value="KINETOPLAST-ASSOCIATED PROTEIN-LIKE PROTEIN"/>
    <property type="match status" value="1"/>
</dbReference>
<proteinExistence type="predicted"/>
<feature type="region of interest" description="Disordered" evidence="1">
    <location>
        <begin position="568"/>
        <end position="590"/>
    </location>
</feature>
<reference evidence="3" key="2">
    <citation type="submission" date="2024-04" db="EMBL/GenBank/DDBJ databases">
        <authorList>
            <person name="Chen Y."/>
            <person name="Shah S."/>
            <person name="Dougan E. K."/>
            <person name="Thang M."/>
            <person name="Chan C."/>
        </authorList>
    </citation>
    <scope>NUCLEOTIDE SEQUENCE [LARGE SCALE GENOMIC DNA]</scope>
</reference>
<feature type="non-terminal residue" evidence="2">
    <location>
        <position position="1863"/>
    </location>
</feature>
<evidence type="ECO:0000313" key="2">
    <source>
        <dbReference type="EMBL" id="CAI4018610.1"/>
    </source>
</evidence>